<dbReference type="GO" id="GO:0046872">
    <property type="term" value="F:metal ion binding"/>
    <property type="evidence" value="ECO:0007669"/>
    <property type="project" value="UniProtKB-KW"/>
</dbReference>
<name>A0A4R5LTZ5_9GAMM</name>
<protein>
    <submittedName>
        <fullName evidence="9">C-type cytochrome</fullName>
    </submittedName>
</protein>
<dbReference type="Pfam" id="PF00034">
    <property type="entry name" value="Cytochrom_C"/>
    <property type="match status" value="1"/>
</dbReference>
<sequence>MRPLVITLLAMVCSPSLAADELQSRLALADADRGRLVFGPCRTCHYPDAFMGHNNGPNLSGIFGKVAGKQPGFDYYSKRFREAEFVWTPQLMFTWLEDPMAMFPDSVMMSRGVPDPQDRADLIAYLKQATLRQADQLD</sequence>
<evidence type="ECO:0000313" key="9">
    <source>
        <dbReference type="EMBL" id="TDG14812.1"/>
    </source>
</evidence>
<dbReference type="GO" id="GO:0020037">
    <property type="term" value="F:heme binding"/>
    <property type="evidence" value="ECO:0007669"/>
    <property type="project" value="InterPro"/>
</dbReference>
<proteinExistence type="predicted"/>
<dbReference type="InterPro" id="IPR009056">
    <property type="entry name" value="Cyt_c-like_dom"/>
</dbReference>
<keyword evidence="7" id="KW-0732">Signal</keyword>
<reference evidence="9 10" key="1">
    <citation type="submission" date="2019-03" db="EMBL/GenBank/DDBJ databases">
        <title>Seongchinamella monodicae gen. nov., sp. nov., a novel member of the Gammaproteobacteria isolated from a tidal mudflat of beach.</title>
        <authorList>
            <person name="Yang H.G."/>
            <person name="Kang J.W."/>
            <person name="Lee S.D."/>
        </authorList>
    </citation>
    <scope>NUCLEOTIDE SEQUENCE [LARGE SCALE GENOMIC DNA]</scope>
    <source>
        <strain evidence="9 10">GH4-78</strain>
    </source>
</reference>
<feature type="chain" id="PRO_5020838800" evidence="7">
    <location>
        <begin position="19"/>
        <end position="138"/>
    </location>
</feature>
<dbReference type="Proteomes" id="UP000295554">
    <property type="component" value="Unassembled WGS sequence"/>
</dbReference>
<dbReference type="OrthoDB" id="9805828at2"/>
<gene>
    <name evidence="9" type="ORF">E2F43_00780</name>
</gene>
<evidence type="ECO:0000256" key="5">
    <source>
        <dbReference type="ARBA" id="ARBA00023004"/>
    </source>
</evidence>
<evidence type="ECO:0000256" key="7">
    <source>
        <dbReference type="SAM" id="SignalP"/>
    </source>
</evidence>
<keyword evidence="10" id="KW-1185">Reference proteome</keyword>
<keyword evidence="2 6" id="KW-0349">Heme</keyword>
<comment type="caution">
    <text evidence="9">The sequence shown here is derived from an EMBL/GenBank/DDBJ whole genome shotgun (WGS) entry which is preliminary data.</text>
</comment>
<keyword evidence="1" id="KW-0813">Transport</keyword>
<keyword evidence="3 6" id="KW-0479">Metal-binding</keyword>
<evidence type="ECO:0000313" key="10">
    <source>
        <dbReference type="Proteomes" id="UP000295554"/>
    </source>
</evidence>
<feature type="domain" description="Cytochrome c" evidence="8">
    <location>
        <begin position="29"/>
        <end position="130"/>
    </location>
</feature>
<dbReference type="PANTHER" id="PTHR11961">
    <property type="entry name" value="CYTOCHROME C"/>
    <property type="match status" value="1"/>
</dbReference>
<evidence type="ECO:0000256" key="6">
    <source>
        <dbReference type="PROSITE-ProRule" id="PRU00433"/>
    </source>
</evidence>
<dbReference type="Gene3D" id="1.10.760.10">
    <property type="entry name" value="Cytochrome c-like domain"/>
    <property type="match status" value="1"/>
</dbReference>
<dbReference type="AlphaFoldDB" id="A0A4R5LTZ5"/>
<evidence type="ECO:0000259" key="8">
    <source>
        <dbReference type="PROSITE" id="PS51007"/>
    </source>
</evidence>
<organism evidence="9 10">
    <name type="scientific">Seongchinamella unica</name>
    <dbReference type="NCBI Taxonomy" id="2547392"/>
    <lineage>
        <taxon>Bacteria</taxon>
        <taxon>Pseudomonadati</taxon>
        <taxon>Pseudomonadota</taxon>
        <taxon>Gammaproteobacteria</taxon>
        <taxon>Cellvibrionales</taxon>
        <taxon>Halieaceae</taxon>
        <taxon>Seongchinamella</taxon>
    </lineage>
</organism>
<keyword evidence="4" id="KW-0249">Electron transport</keyword>
<feature type="signal peptide" evidence="7">
    <location>
        <begin position="1"/>
        <end position="18"/>
    </location>
</feature>
<dbReference type="PRINTS" id="PR00604">
    <property type="entry name" value="CYTCHRMECIAB"/>
</dbReference>
<keyword evidence="5 6" id="KW-0408">Iron</keyword>
<dbReference type="SUPFAM" id="SSF46626">
    <property type="entry name" value="Cytochrome c"/>
    <property type="match status" value="1"/>
</dbReference>
<evidence type="ECO:0000256" key="4">
    <source>
        <dbReference type="ARBA" id="ARBA00022982"/>
    </source>
</evidence>
<evidence type="ECO:0000256" key="2">
    <source>
        <dbReference type="ARBA" id="ARBA00022617"/>
    </source>
</evidence>
<dbReference type="InterPro" id="IPR002327">
    <property type="entry name" value="Cyt_c_1A/1B"/>
</dbReference>
<dbReference type="GO" id="GO:0009055">
    <property type="term" value="F:electron transfer activity"/>
    <property type="evidence" value="ECO:0007669"/>
    <property type="project" value="InterPro"/>
</dbReference>
<dbReference type="EMBL" id="SMSE01000001">
    <property type="protein sequence ID" value="TDG14812.1"/>
    <property type="molecule type" value="Genomic_DNA"/>
</dbReference>
<dbReference type="InterPro" id="IPR036909">
    <property type="entry name" value="Cyt_c-like_dom_sf"/>
</dbReference>
<evidence type="ECO:0000256" key="1">
    <source>
        <dbReference type="ARBA" id="ARBA00022448"/>
    </source>
</evidence>
<accession>A0A4R5LTZ5</accession>
<evidence type="ECO:0000256" key="3">
    <source>
        <dbReference type="ARBA" id="ARBA00022723"/>
    </source>
</evidence>
<dbReference type="RefSeq" id="WP_133208977.1">
    <property type="nucleotide sequence ID" value="NZ_SMSE01000001.1"/>
</dbReference>
<dbReference type="PROSITE" id="PS51007">
    <property type="entry name" value="CYTC"/>
    <property type="match status" value="1"/>
</dbReference>